<gene>
    <name evidence="3" type="primary">cas6</name>
    <name evidence="3" type="ORF">I7412_13625</name>
</gene>
<evidence type="ECO:0000256" key="1">
    <source>
        <dbReference type="SAM" id="MobiDB-lite"/>
    </source>
</evidence>
<dbReference type="Pfam" id="PF10040">
    <property type="entry name" value="CRISPR_Cas6"/>
    <property type="match status" value="1"/>
</dbReference>
<dbReference type="RefSeq" id="WP_203031724.1">
    <property type="nucleotide sequence ID" value="NZ_JAEACQ010000174.1"/>
</dbReference>
<dbReference type="CDD" id="cd21141">
    <property type="entry name" value="Cas6_III-like"/>
    <property type="match status" value="1"/>
</dbReference>
<feature type="region of interest" description="Disordered" evidence="1">
    <location>
        <begin position="281"/>
        <end position="317"/>
    </location>
</feature>
<evidence type="ECO:0000259" key="2">
    <source>
        <dbReference type="Pfam" id="PF10040"/>
    </source>
</evidence>
<evidence type="ECO:0000313" key="3">
    <source>
        <dbReference type="EMBL" id="MBL7628169.1"/>
    </source>
</evidence>
<dbReference type="InterPro" id="IPR019267">
    <property type="entry name" value="CRISPR-assoc_Cas6_C"/>
</dbReference>
<feature type="compositionally biased region" description="Pro residues" evidence="1">
    <location>
        <begin position="50"/>
        <end position="68"/>
    </location>
</feature>
<feature type="domain" description="CRISPR-associated protein Cas6 C-terminal" evidence="2">
    <location>
        <begin position="144"/>
        <end position="263"/>
    </location>
</feature>
<name>A0A937ULS8_9ACTN</name>
<feature type="compositionally biased region" description="Pro residues" evidence="1">
    <location>
        <begin position="294"/>
        <end position="317"/>
    </location>
</feature>
<proteinExistence type="predicted"/>
<organism evidence="3 4">
    <name type="scientific">Frankia nepalensis</name>
    <dbReference type="NCBI Taxonomy" id="1836974"/>
    <lineage>
        <taxon>Bacteria</taxon>
        <taxon>Bacillati</taxon>
        <taxon>Actinomycetota</taxon>
        <taxon>Actinomycetes</taxon>
        <taxon>Frankiales</taxon>
        <taxon>Frankiaceae</taxon>
        <taxon>Frankia</taxon>
    </lineage>
</organism>
<dbReference type="Proteomes" id="UP000604475">
    <property type="component" value="Unassembled WGS sequence"/>
</dbReference>
<accession>A0A937ULS8</accession>
<dbReference type="EMBL" id="JAEACQ010000174">
    <property type="protein sequence ID" value="MBL7628169.1"/>
    <property type="molecule type" value="Genomic_DNA"/>
</dbReference>
<dbReference type="AlphaFoldDB" id="A0A937ULS8"/>
<comment type="caution">
    <text evidence="3">The sequence shown here is derived from an EMBL/GenBank/DDBJ whole genome shotgun (WGS) entry which is preliminary data.</text>
</comment>
<dbReference type="Gene3D" id="3.30.70.1900">
    <property type="match status" value="1"/>
</dbReference>
<feature type="non-terminal residue" evidence="3">
    <location>
        <position position="317"/>
    </location>
</feature>
<keyword evidence="4" id="KW-1185">Reference proteome</keyword>
<feature type="compositionally biased region" description="Low complexity" evidence="1">
    <location>
        <begin position="69"/>
        <end position="88"/>
    </location>
</feature>
<feature type="region of interest" description="Disordered" evidence="1">
    <location>
        <begin position="28"/>
        <end position="91"/>
    </location>
</feature>
<sequence>MPSMLLIRLAGAVPDVAPRWLLGAARDICAPTEPGGRPGGPPGDTGAQPYPGPLPYPGPEPSPGPPPFSVGAPMPDGPPDGALPGDGATTSWRLGWLDDRSAPPGWPPATARFGSQSREVTGAELTRRSYAQLAQGTPTRRVRVTMTTPTFFSRDGRDLPLPDPALAIQGLLTRWNAFAPGPLRIGAGDARSLVDAVFLDGVWGSSAEVELGHGLRQVGFVGHADLRLMAGTSDFVATMFTALTRFAAFAGVGERTAYGFGAVDVDILDLPVPRRLVSVPTSRRFDGRRAPATPAAPRPPDPRAPAPGPQPGAAPRR</sequence>
<reference evidence="3" key="1">
    <citation type="submission" date="2020-12" db="EMBL/GenBank/DDBJ databases">
        <title>Genomic characterization of non-nitrogen-fixing Frankia strains.</title>
        <authorList>
            <person name="Carlos-Shanley C."/>
            <person name="Guerra T."/>
            <person name="Hahn D."/>
        </authorList>
    </citation>
    <scope>NUCLEOTIDE SEQUENCE</scope>
    <source>
        <strain evidence="3">CN6</strain>
    </source>
</reference>
<evidence type="ECO:0000313" key="4">
    <source>
        <dbReference type="Proteomes" id="UP000604475"/>
    </source>
</evidence>
<protein>
    <submittedName>
        <fullName evidence="3">CRISPR system precrRNA processing endoribonuclease RAMP protein Cas6</fullName>
    </submittedName>
</protein>